<evidence type="ECO:0000313" key="2">
    <source>
        <dbReference type="EMBL" id="OBX00318.1"/>
    </source>
</evidence>
<name>A0AB36DV91_9PAST</name>
<feature type="domain" description="LicD/FKTN/FKRP nucleotidyltransferase" evidence="1">
    <location>
        <begin position="24"/>
        <end position="246"/>
    </location>
</feature>
<dbReference type="InterPro" id="IPR052942">
    <property type="entry name" value="LPS_cholinephosphotransferase"/>
</dbReference>
<reference evidence="2 3" key="1">
    <citation type="submission" date="2014-11" db="EMBL/GenBank/DDBJ databases">
        <title>Pan-genome of Gallibacterium spp.</title>
        <authorList>
            <person name="Kudirkiene E."/>
            <person name="Bojesen A.M."/>
        </authorList>
    </citation>
    <scope>NUCLEOTIDE SEQUENCE [LARGE SCALE GENOMIC DNA]</scope>
    <source>
        <strain evidence="2 3">Gerl. 2740/89</strain>
    </source>
</reference>
<dbReference type="Pfam" id="PF04991">
    <property type="entry name" value="LicD"/>
    <property type="match status" value="1"/>
</dbReference>
<proteinExistence type="predicted"/>
<dbReference type="EMBL" id="JTJQ01000024">
    <property type="protein sequence ID" value="OBX00318.1"/>
    <property type="molecule type" value="Genomic_DNA"/>
</dbReference>
<organism evidence="2 3">
    <name type="scientific">Gallibacterium genomosp. 1</name>
    <dbReference type="NCBI Taxonomy" id="155515"/>
    <lineage>
        <taxon>Bacteria</taxon>
        <taxon>Pseudomonadati</taxon>
        <taxon>Pseudomonadota</taxon>
        <taxon>Gammaproteobacteria</taxon>
        <taxon>Pasteurellales</taxon>
        <taxon>Pasteurellaceae</taxon>
        <taxon>Gallibacterium</taxon>
    </lineage>
</organism>
<dbReference type="PANTHER" id="PTHR43404">
    <property type="entry name" value="LIPOPOLYSACCHARIDE CHOLINEPHOSPHOTRANSFERASE LICD"/>
    <property type="match status" value="1"/>
</dbReference>
<dbReference type="Proteomes" id="UP000092594">
    <property type="component" value="Unassembled WGS sequence"/>
</dbReference>
<comment type="caution">
    <text evidence="2">The sequence shown here is derived from an EMBL/GenBank/DDBJ whole genome shotgun (WGS) entry which is preliminary data.</text>
</comment>
<accession>A0AB36DV91</accession>
<keyword evidence="2" id="KW-0548">Nucleotidyltransferase</keyword>
<dbReference type="GO" id="GO:0009100">
    <property type="term" value="P:glycoprotein metabolic process"/>
    <property type="evidence" value="ECO:0007669"/>
    <property type="project" value="UniProtKB-ARBA"/>
</dbReference>
<dbReference type="PANTHER" id="PTHR43404:SF2">
    <property type="entry name" value="LIPOPOLYSACCHARIDE CHOLINEPHOSPHOTRANSFERASE LICD"/>
    <property type="match status" value="1"/>
</dbReference>
<dbReference type="RefSeq" id="WP_065231362.1">
    <property type="nucleotide sequence ID" value="NZ_JTJP01000032.1"/>
</dbReference>
<dbReference type="InterPro" id="IPR007074">
    <property type="entry name" value="LicD/FKTN/FKRP_NTP_transf"/>
</dbReference>
<keyword evidence="3" id="KW-1185">Reference proteome</keyword>
<sequence>MLLDTTKEIQKKELEMLLYFTNFCNEHNLMFYLCGGGLIGAIRHQGFIPWDDDLDVFMPRDDYEKLSQLWDKYADKKRYSYCRTNQYLNYHDAGASIRDNNTTFINRHSIQEDICHGLALEIMPIDGCPSNKVKRAFQLFYAMMFSLFNVQRLPNNKGVLFRVMAKIIYSLIPSQTFRYKIWSFAEKRMMQYKWADVEQVTELIGSLKGMKLIHPKKDFDSVIYKKFEGHDIPVMSGYDRYLRLIWGDYMKLPPEKDRKAKHDAVYIDMNTPYTQYKGKYYCISERKK</sequence>
<dbReference type="AlphaFoldDB" id="A0AB36DV91"/>
<dbReference type="GO" id="GO:0016779">
    <property type="term" value="F:nucleotidyltransferase activity"/>
    <property type="evidence" value="ECO:0007669"/>
    <property type="project" value="UniProtKB-KW"/>
</dbReference>
<gene>
    <name evidence="2" type="ORF">QV05_08040</name>
</gene>
<keyword evidence="2" id="KW-0808">Transferase</keyword>
<evidence type="ECO:0000259" key="1">
    <source>
        <dbReference type="Pfam" id="PF04991"/>
    </source>
</evidence>
<evidence type="ECO:0000313" key="3">
    <source>
        <dbReference type="Proteomes" id="UP000092594"/>
    </source>
</evidence>
<protein>
    <submittedName>
        <fullName evidence="2">2-C-methyl-D-erythritol 4-phosphate cytidylyltransferase</fullName>
    </submittedName>
</protein>